<proteinExistence type="predicted"/>
<dbReference type="AlphaFoldDB" id="A0A975Q3C4"/>
<dbReference type="KEGG" id="spph:KFK14_11225"/>
<organism evidence="3 4">
    <name type="scientific">Sphingobium phenoxybenzoativorans</name>
    <dbReference type="NCBI Taxonomy" id="1592790"/>
    <lineage>
        <taxon>Bacteria</taxon>
        <taxon>Pseudomonadati</taxon>
        <taxon>Pseudomonadota</taxon>
        <taxon>Alphaproteobacteria</taxon>
        <taxon>Sphingomonadales</taxon>
        <taxon>Sphingomonadaceae</taxon>
        <taxon>Sphingobium</taxon>
    </lineage>
</organism>
<evidence type="ECO:0000313" key="3">
    <source>
        <dbReference type="EMBL" id="QUT07900.1"/>
    </source>
</evidence>
<sequence length="174" mass="18366">MLGLLPTLALRHWKLLLSGLAVALLLAWGGIGWNRAGHWKKAYNAEHQAYGIFRARVIDRTKEATAAQNALNAAEKEKSNEAARQSQANFDALQRRYAGLLRAQGSSGQSGRTNPAAQDDAAGVAEGLPTAPGSAEGSVCMTSENMARLSAYAVGAHDLAADLVAKGLAEWSPE</sequence>
<evidence type="ECO:0000256" key="1">
    <source>
        <dbReference type="SAM" id="Coils"/>
    </source>
</evidence>
<gene>
    <name evidence="3" type="ORF">KFK14_11225</name>
</gene>
<reference evidence="3" key="1">
    <citation type="submission" date="2021-04" db="EMBL/GenBank/DDBJ databases">
        <title>Isolation of p-tert-butylphenol degrading bacteria Sphingobium phenoxybenzoativorans Tas13 from active sludge.</title>
        <authorList>
            <person name="Li Y."/>
        </authorList>
    </citation>
    <scope>NUCLEOTIDE SEQUENCE</scope>
    <source>
        <strain evidence="3">Tas13</strain>
    </source>
</reference>
<name>A0A975Q3C4_9SPHN</name>
<accession>A0A975Q3C4</accession>
<keyword evidence="4" id="KW-1185">Reference proteome</keyword>
<evidence type="ECO:0000256" key="2">
    <source>
        <dbReference type="SAM" id="MobiDB-lite"/>
    </source>
</evidence>
<protein>
    <submittedName>
        <fullName evidence="3">Uncharacterized protein</fullName>
    </submittedName>
</protein>
<dbReference type="Proteomes" id="UP000681425">
    <property type="component" value="Chromosome"/>
</dbReference>
<keyword evidence="1" id="KW-0175">Coiled coil</keyword>
<evidence type="ECO:0000313" key="4">
    <source>
        <dbReference type="Proteomes" id="UP000681425"/>
    </source>
</evidence>
<dbReference type="RefSeq" id="WP_212610850.1">
    <property type="nucleotide sequence ID" value="NZ_CP073910.1"/>
</dbReference>
<feature type="region of interest" description="Disordered" evidence="2">
    <location>
        <begin position="103"/>
        <end position="138"/>
    </location>
</feature>
<feature type="compositionally biased region" description="Polar residues" evidence="2">
    <location>
        <begin position="104"/>
        <end position="116"/>
    </location>
</feature>
<dbReference type="EMBL" id="CP073910">
    <property type="protein sequence ID" value="QUT07900.1"/>
    <property type="molecule type" value="Genomic_DNA"/>
</dbReference>
<feature type="coiled-coil region" evidence="1">
    <location>
        <begin position="64"/>
        <end position="96"/>
    </location>
</feature>